<protein>
    <submittedName>
        <fullName evidence="1">Uncharacterized protein</fullName>
    </submittedName>
</protein>
<comment type="caution">
    <text evidence="1">The sequence shown here is derived from an EMBL/GenBank/DDBJ whole genome shotgun (WGS) entry which is preliminary data.</text>
</comment>
<evidence type="ECO:0000313" key="2">
    <source>
        <dbReference type="Proteomes" id="UP000241190"/>
    </source>
</evidence>
<proteinExistence type="predicted"/>
<dbReference type="Proteomes" id="UP000241190">
    <property type="component" value="Unassembled WGS sequence"/>
</dbReference>
<accession>A0ABX5GMR3</accession>
<evidence type="ECO:0000313" key="1">
    <source>
        <dbReference type="EMBL" id="PSW92305.1"/>
    </source>
</evidence>
<gene>
    <name evidence="1" type="ORF">C9J52_18960</name>
</gene>
<dbReference type="EMBL" id="PYOP01000048">
    <property type="protein sequence ID" value="PSW92305.1"/>
    <property type="molecule type" value="Genomic_DNA"/>
</dbReference>
<organism evidence="1 2">
    <name type="scientific">Photobacterium iliopiscarium</name>
    <dbReference type="NCBI Taxonomy" id="56192"/>
    <lineage>
        <taxon>Bacteria</taxon>
        <taxon>Pseudomonadati</taxon>
        <taxon>Pseudomonadota</taxon>
        <taxon>Gammaproteobacteria</taxon>
        <taxon>Vibrionales</taxon>
        <taxon>Vibrionaceae</taxon>
        <taxon>Photobacterium</taxon>
    </lineage>
</organism>
<keyword evidence="2" id="KW-1185">Reference proteome</keyword>
<sequence>MSESDISKDRHGSVQEAAEQACKQLADSGYKGEFKLVPFRFTGVGKKYRSEYIDYTQFILKQADVQITIKCEYGDVKSISGITKNS</sequence>
<name>A0ABX5GMR3_9GAMM</name>
<reference evidence="1 2" key="1">
    <citation type="submission" date="2018-03" db="EMBL/GenBank/DDBJ databases">
        <title>Whole genome sequencing of Histamine producing bacteria.</title>
        <authorList>
            <person name="Butler K."/>
        </authorList>
    </citation>
    <scope>NUCLEOTIDE SEQUENCE [LARGE SCALE GENOMIC DNA]</scope>
    <source>
        <strain evidence="1 2">ATCC 51761</strain>
    </source>
</reference>